<dbReference type="Proteomes" id="UP000887159">
    <property type="component" value="Unassembled WGS sequence"/>
</dbReference>
<dbReference type="GO" id="GO:0005634">
    <property type="term" value="C:nucleus"/>
    <property type="evidence" value="ECO:0007669"/>
    <property type="project" value="UniProtKB-SubCell"/>
</dbReference>
<feature type="domain" description="Transposase Tc1-like" evidence="2">
    <location>
        <begin position="118"/>
        <end position="184"/>
    </location>
</feature>
<dbReference type="InterPro" id="IPR002492">
    <property type="entry name" value="Transposase_Tc1-like"/>
</dbReference>
<evidence type="ECO:0000256" key="1">
    <source>
        <dbReference type="ARBA" id="ARBA00004123"/>
    </source>
</evidence>
<name>A0A8X6VNA7_TRICX</name>
<dbReference type="InterPro" id="IPR036397">
    <property type="entry name" value="RNaseH_sf"/>
</dbReference>
<evidence type="ECO:0000259" key="2">
    <source>
        <dbReference type="Pfam" id="PF01498"/>
    </source>
</evidence>
<evidence type="ECO:0000313" key="3">
    <source>
        <dbReference type="EMBL" id="GFY13040.1"/>
    </source>
</evidence>
<evidence type="ECO:0000313" key="4">
    <source>
        <dbReference type="Proteomes" id="UP000887159"/>
    </source>
</evidence>
<comment type="caution">
    <text evidence="3">The sequence shown here is derived from an EMBL/GenBank/DDBJ whole genome shotgun (WGS) entry which is preliminary data.</text>
</comment>
<organism evidence="3 4">
    <name type="scientific">Trichonephila clavipes</name>
    <name type="common">Golden silk orbweaver</name>
    <name type="synonym">Nephila clavipes</name>
    <dbReference type="NCBI Taxonomy" id="2585209"/>
    <lineage>
        <taxon>Eukaryota</taxon>
        <taxon>Metazoa</taxon>
        <taxon>Ecdysozoa</taxon>
        <taxon>Arthropoda</taxon>
        <taxon>Chelicerata</taxon>
        <taxon>Arachnida</taxon>
        <taxon>Araneae</taxon>
        <taxon>Araneomorphae</taxon>
        <taxon>Entelegynae</taxon>
        <taxon>Araneoidea</taxon>
        <taxon>Nephilidae</taxon>
        <taxon>Trichonephila</taxon>
    </lineage>
</organism>
<comment type="subcellular location">
    <subcellularLocation>
        <location evidence="1">Nucleus</location>
    </subcellularLocation>
</comment>
<reference evidence="3" key="1">
    <citation type="submission" date="2020-08" db="EMBL/GenBank/DDBJ databases">
        <title>Multicomponent nature underlies the extraordinary mechanical properties of spider dragline silk.</title>
        <authorList>
            <person name="Kono N."/>
            <person name="Nakamura H."/>
            <person name="Mori M."/>
            <person name="Yoshida Y."/>
            <person name="Ohtoshi R."/>
            <person name="Malay A.D."/>
            <person name="Moran D.A.P."/>
            <person name="Tomita M."/>
            <person name="Numata K."/>
            <person name="Arakawa K."/>
        </authorList>
    </citation>
    <scope>NUCLEOTIDE SEQUENCE</scope>
</reference>
<dbReference type="Pfam" id="PF01498">
    <property type="entry name" value="HTH_Tnp_Tc3_2"/>
    <property type="match status" value="1"/>
</dbReference>
<dbReference type="EMBL" id="BMAU01021319">
    <property type="protein sequence ID" value="GFY13040.1"/>
    <property type="molecule type" value="Genomic_DNA"/>
</dbReference>
<proteinExistence type="predicted"/>
<dbReference type="AlphaFoldDB" id="A0A8X6VNA7"/>
<dbReference type="GO" id="GO:0006313">
    <property type="term" value="P:DNA transposition"/>
    <property type="evidence" value="ECO:0007669"/>
    <property type="project" value="InterPro"/>
</dbReference>
<accession>A0A8X6VNA7</accession>
<dbReference type="InterPro" id="IPR009057">
    <property type="entry name" value="Homeodomain-like_sf"/>
</dbReference>
<dbReference type="GO" id="GO:0003677">
    <property type="term" value="F:DNA binding"/>
    <property type="evidence" value="ECO:0007669"/>
    <property type="project" value="InterPro"/>
</dbReference>
<dbReference type="GO" id="GO:0015074">
    <property type="term" value="P:DNA integration"/>
    <property type="evidence" value="ECO:0007669"/>
    <property type="project" value="InterPro"/>
</dbReference>
<protein>
    <submittedName>
        <fullName evidence="3">HTH_Tnp_Tc3_2 domain-containing protein</fullName>
    </submittedName>
</protein>
<gene>
    <name evidence="3" type="primary">AVEN_157277_1</name>
    <name evidence="3" type="ORF">TNCV_666031</name>
</gene>
<sequence>MARIVRHNDESVREGYIRNGGKEVKLFTSALKVFQCNNRIVMAQRKHLNGSLRGRTNGRLECGRTRLEVSDELGIAQSVISRLWQRCQDDGNVSRCYSTGRPRVTTPNEDRYIYIYLAVTTKRNRRSTASDLSRQLSSATGTTVSRQTVYRRLGHIGLYARRPVRCVPHTATHCHLRLTWSREHALWTPQQWSCVMFSDESRFSLQSDSRQTLIWRTPDTRYHQENIIERHRYGGA</sequence>
<dbReference type="SUPFAM" id="SSF46689">
    <property type="entry name" value="Homeodomain-like"/>
    <property type="match status" value="1"/>
</dbReference>
<dbReference type="Gene3D" id="3.30.420.10">
    <property type="entry name" value="Ribonuclease H-like superfamily/Ribonuclease H"/>
    <property type="match status" value="1"/>
</dbReference>
<keyword evidence="4" id="KW-1185">Reference proteome</keyword>